<evidence type="ECO:0000313" key="3">
    <source>
        <dbReference type="Proteomes" id="UP000000420"/>
    </source>
</evidence>
<evidence type="ECO:0008006" key="4">
    <source>
        <dbReference type="Google" id="ProtNLM"/>
    </source>
</evidence>
<gene>
    <name evidence="2" type="ordered locus">XC_0139</name>
</gene>
<organism evidence="2 3">
    <name type="scientific">Xanthomonas campestris pv. campestris (strain 8004)</name>
    <dbReference type="NCBI Taxonomy" id="314565"/>
    <lineage>
        <taxon>Bacteria</taxon>
        <taxon>Pseudomonadati</taxon>
        <taxon>Pseudomonadota</taxon>
        <taxon>Gammaproteobacteria</taxon>
        <taxon>Lysobacterales</taxon>
        <taxon>Lysobacteraceae</taxon>
        <taxon>Xanthomonas</taxon>
    </lineage>
</organism>
<sequence>MHKACLLFLLSVSAMAHAAPHDDEAADCRNGSFTNSPSGFTLARVEIPRLYLLNDSDGCPSKGEVACRQRSYVVKGDVVVLAQHRGGYACASYPNKVGVSAGWVAERSLQPIASTATPPASAWNAHWHNGDNTLQLTANGDGSITVNGDAYWPSANPSPEQVPGGPHFGAVTARSFAEGNRLEVREDDCTVRLQLLGDLLIVADNLQCGGASVSFNGVYRRDK</sequence>
<dbReference type="HOGENOM" id="CLU_099004_0_0_6"/>
<evidence type="ECO:0000313" key="2">
    <source>
        <dbReference type="EMBL" id="AAY47227.1"/>
    </source>
</evidence>
<dbReference type="Proteomes" id="UP000000420">
    <property type="component" value="Chromosome"/>
</dbReference>
<evidence type="ECO:0000256" key="1">
    <source>
        <dbReference type="SAM" id="SignalP"/>
    </source>
</evidence>
<protein>
    <recommendedName>
        <fullName evidence="4">Secreted protein</fullName>
    </recommendedName>
</protein>
<feature type="chain" id="PRO_5002601228" description="Secreted protein" evidence="1">
    <location>
        <begin position="19"/>
        <end position="223"/>
    </location>
</feature>
<dbReference type="KEGG" id="xcb:XC_0139"/>
<dbReference type="EMBL" id="CP000050">
    <property type="protein sequence ID" value="AAY47227.1"/>
    <property type="molecule type" value="Genomic_DNA"/>
</dbReference>
<feature type="signal peptide" evidence="1">
    <location>
        <begin position="1"/>
        <end position="18"/>
    </location>
</feature>
<accession>A0A0H2X2I6</accession>
<keyword evidence="1" id="KW-0732">Signal</keyword>
<name>A0A0H2X2I6_XANC8</name>
<proteinExistence type="predicted"/>
<reference evidence="2 3" key="1">
    <citation type="journal article" date="2005" name="Genome Res.">
        <title>Comparative and functional genomic analyses of the pathogenicity of phytopathogen Xanthomonas campestris pv. campestris.</title>
        <authorList>
            <person name="Qian W."/>
            <person name="Jia Y."/>
            <person name="Ren S.X."/>
            <person name="He Y.Q."/>
            <person name="Feng J.X."/>
            <person name="Lu L.F."/>
            <person name="Sun Q."/>
            <person name="Ying G."/>
            <person name="Tang D.J."/>
            <person name="Tang H."/>
            <person name="Wu W."/>
            <person name="Hao P."/>
            <person name="Wang L."/>
            <person name="Jiang B.L."/>
            <person name="Zeng S."/>
            <person name="Gu W.Y."/>
            <person name="Lu G."/>
            <person name="Rong L."/>
            <person name="Tian Y."/>
            <person name="Yao Z."/>
            <person name="Fu G."/>
            <person name="Chen B."/>
            <person name="Fang R."/>
            <person name="Qiang B."/>
            <person name="Chen Z."/>
            <person name="Zhao G.P."/>
            <person name="Tang J.L."/>
            <person name="He C."/>
        </authorList>
    </citation>
    <scope>NUCLEOTIDE SEQUENCE [LARGE SCALE GENOMIC DNA]</scope>
    <source>
        <strain evidence="2 3">8004</strain>
    </source>
</reference>
<dbReference type="AlphaFoldDB" id="A0A0H2X2I6"/>
<dbReference type="RefSeq" id="WP_011035389.1">
    <property type="nucleotide sequence ID" value="NC_007086.1"/>
</dbReference>